<evidence type="ECO:0000256" key="1">
    <source>
        <dbReference type="ARBA" id="ARBA00023015"/>
    </source>
</evidence>
<feature type="DNA-binding region" description="H-T-H motif" evidence="4">
    <location>
        <begin position="35"/>
        <end position="54"/>
    </location>
</feature>
<reference evidence="6 7" key="1">
    <citation type="submission" date="2015-11" db="EMBL/GenBank/DDBJ databases">
        <title>Expanding the genomic diversity of Burkholderia species for the development of highly accurate diagnostics.</title>
        <authorList>
            <person name="Sahl J."/>
            <person name="Keim P."/>
            <person name="Wagner D."/>
        </authorList>
    </citation>
    <scope>NUCLEOTIDE SEQUENCE [LARGE SCALE GENOMIC DNA]</scope>
    <source>
        <strain evidence="6 7">MSMB793WGS</strain>
    </source>
</reference>
<keyword evidence="2 4" id="KW-0238">DNA-binding</keyword>
<dbReference type="PRINTS" id="PR00455">
    <property type="entry name" value="HTHTETR"/>
</dbReference>
<evidence type="ECO:0000256" key="4">
    <source>
        <dbReference type="PROSITE-ProRule" id="PRU00335"/>
    </source>
</evidence>
<dbReference type="PROSITE" id="PS50977">
    <property type="entry name" value="HTH_TETR_2"/>
    <property type="match status" value="1"/>
</dbReference>
<dbReference type="SUPFAM" id="SSF46689">
    <property type="entry name" value="Homeodomain-like"/>
    <property type="match status" value="1"/>
</dbReference>
<sequence length="197" mass="22220">MKQGTDTNGRALDTRERILQTASALFYQEGTRAVGVDLIVAQAGVAKTSLYRHFATKDDLIEAFLLREDADFWAHWDAVAARYRRAPREELDAQLQWIGERIERPGYRGCPQINIAAEYADANHPARKVAVAHKQELRRRLTELATAMRIDEPETYALRLATVIDGALSSGQALHAHGPARFLQEFAQLLMPRKARK</sequence>
<keyword evidence="3" id="KW-0804">Transcription</keyword>
<evidence type="ECO:0000259" key="5">
    <source>
        <dbReference type="PROSITE" id="PS50977"/>
    </source>
</evidence>
<dbReference type="Proteomes" id="UP000068016">
    <property type="component" value="Unassembled WGS sequence"/>
</dbReference>
<comment type="caution">
    <text evidence="6">The sequence shown here is derived from an EMBL/GenBank/DDBJ whole genome shotgun (WGS) entry which is preliminary data.</text>
</comment>
<keyword evidence="1" id="KW-0805">Transcription regulation</keyword>
<dbReference type="PANTHER" id="PTHR47506">
    <property type="entry name" value="TRANSCRIPTIONAL REGULATORY PROTEIN"/>
    <property type="match status" value="1"/>
</dbReference>
<name>A0A106LML3_9BURK</name>
<evidence type="ECO:0000256" key="2">
    <source>
        <dbReference type="ARBA" id="ARBA00023125"/>
    </source>
</evidence>
<protein>
    <submittedName>
        <fullName evidence="6">TetR family transcriptional regulator</fullName>
    </submittedName>
</protein>
<dbReference type="Pfam" id="PF00440">
    <property type="entry name" value="TetR_N"/>
    <property type="match status" value="1"/>
</dbReference>
<feature type="domain" description="HTH tetR-type" evidence="5">
    <location>
        <begin position="12"/>
        <end position="72"/>
    </location>
</feature>
<dbReference type="InterPro" id="IPR001647">
    <property type="entry name" value="HTH_TetR"/>
</dbReference>
<dbReference type="InterPro" id="IPR036271">
    <property type="entry name" value="Tet_transcr_reg_TetR-rel_C_sf"/>
</dbReference>
<evidence type="ECO:0000256" key="3">
    <source>
        <dbReference type="ARBA" id="ARBA00023163"/>
    </source>
</evidence>
<proteinExistence type="predicted"/>
<dbReference type="InterPro" id="IPR009057">
    <property type="entry name" value="Homeodomain-like_sf"/>
</dbReference>
<dbReference type="Gene3D" id="1.10.357.10">
    <property type="entry name" value="Tetracycline Repressor, domain 2"/>
    <property type="match status" value="1"/>
</dbReference>
<dbReference type="RefSeq" id="WP_059503911.1">
    <property type="nucleotide sequence ID" value="NZ_LOTG01000096.1"/>
</dbReference>
<accession>A0A106LML3</accession>
<gene>
    <name evidence="6" type="ORF">WT83_19735</name>
</gene>
<dbReference type="AlphaFoldDB" id="A0A106LML3"/>
<dbReference type="EMBL" id="LPLZ01000060">
    <property type="protein sequence ID" value="KWN11229.1"/>
    <property type="molecule type" value="Genomic_DNA"/>
</dbReference>
<dbReference type="PANTHER" id="PTHR47506:SF3">
    <property type="entry name" value="HTH-TYPE TRANSCRIPTIONAL REGULATOR LMRA"/>
    <property type="match status" value="1"/>
</dbReference>
<evidence type="ECO:0000313" key="7">
    <source>
        <dbReference type="Proteomes" id="UP000068016"/>
    </source>
</evidence>
<evidence type="ECO:0000313" key="6">
    <source>
        <dbReference type="EMBL" id="KWN11229.1"/>
    </source>
</evidence>
<organism evidence="6 7">
    <name type="scientific">Burkholderia territorii</name>
    <dbReference type="NCBI Taxonomy" id="1503055"/>
    <lineage>
        <taxon>Bacteria</taxon>
        <taxon>Pseudomonadati</taxon>
        <taxon>Pseudomonadota</taxon>
        <taxon>Betaproteobacteria</taxon>
        <taxon>Burkholderiales</taxon>
        <taxon>Burkholderiaceae</taxon>
        <taxon>Burkholderia</taxon>
        <taxon>Burkholderia cepacia complex</taxon>
    </lineage>
</organism>
<dbReference type="SUPFAM" id="SSF48498">
    <property type="entry name" value="Tetracyclin repressor-like, C-terminal domain"/>
    <property type="match status" value="1"/>
</dbReference>
<dbReference type="GO" id="GO:0003677">
    <property type="term" value="F:DNA binding"/>
    <property type="evidence" value="ECO:0007669"/>
    <property type="project" value="UniProtKB-UniRule"/>
</dbReference>